<keyword evidence="1" id="KW-1185">Reference proteome</keyword>
<name>A0A915E2E9_9BILA</name>
<dbReference type="AlphaFoldDB" id="A0A915E2E9"/>
<sequence length="153" mass="17746">MWPLKRISKASDSAPAHKAREAQAWCPHLNPLDYSIWGFLEAKVNDRRHRGIAQLKTALQEAWREIDEEVLASVVDNWRRRLNACLQAKGGYIEYPQEFARAAVLMLTDWKTRFVNEPATLSFVEYFEKTWLHSPLSGWYEGFSAYTLLLTMG</sequence>
<proteinExistence type="predicted"/>
<protein>
    <submittedName>
        <fullName evidence="2">Uncharacterized protein</fullName>
    </submittedName>
</protein>
<accession>A0A915E2E9</accession>
<dbReference type="Gene3D" id="3.30.420.10">
    <property type="entry name" value="Ribonuclease H-like superfamily/Ribonuclease H"/>
    <property type="match status" value="1"/>
</dbReference>
<evidence type="ECO:0000313" key="1">
    <source>
        <dbReference type="Proteomes" id="UP000887574"/>
    </source>
</evidence>
<reference evidence="2" key="1">
    <citation type="submission" date="2022-11" db="UniProtKB">
        <authorList>
            <consortium name="WormBaseParasite"/>
        </authorList>
    </citation>
    <scope>IDENTIFICATION</scope>
</reference>
<organism evidence="1 2">
    <name type="scientific">Ditylenchus dipsaci</name>
    <dbReference type="NCBI Taxonomy" id="166011"/>
    <lineage>
        <taxon>Eukaryota</taxon>
        <taxon>Metazoa</taxon>
        <taxon>Ecdysozoa</taxon>
        <taxon>Nematoda</taxon>
        <taxon>Chromadorea</taxon>
        <taxon>Rhabditida</taxon>
        <taxon>Tylenchina</taxon>
        <taxon>Tylenchomorpha</taxon>
        <taxon>Sphaerularioidea</taxon>
        <taxon>Anguinidae</taxon>
        <taxon>Anguininae</taxon>
        <taxon>Ditylenchus</taxon>
    </lineage>
</organism>
<dbReference type="WBParaSite" id="jg25480">
    <property type="protein sequence ID" value="jg25480"/>
    <property type="gene ID" value="jg25480"/>
</dbReference>
<evidence type="ECO:0000313" key="2">
    <source>
        <dbReference type="WBParaSite" id="jg25480"/>
    </source>
</evidence>
<dbReference type="Proteomes" id="UP000887574">
    <property type="component" value="Unplaced"/>
</dbReference>
<dbReference type="PANTHER" id="PTHR46068:SF1">
    <property type="entry name" value="TRANSPOSASE IS30-LIKE HTH DOMAIN-CONTAINING PROTEIN"/>
    <property type="match status" value="1"/>
</dbReference>
<dbReference type="InterPro" id="IPR036397">
    <property type="entry name" value="RNaseH_sf"/>
</dbReference>
<dbReference type="GO" id="GO:0003676">
    <property type="term" value="F:nucleic acid binding"/>
    <property type="evidence" value="ECO:0007669"/>
    <property type="project" value="InterPro"/>
</dbReference>
<dbReference type="PANTHER" id="PTHR46068">
    <property type="entry name" value="PROTEIN CBG27172"/>
    <property type="match status" value="1"/>
</dbReference>